<reference evidence="2" key="2">
    <citation type="submission" date="2021-08" db="EMBL/GenBank/DDBJ databases">
        <authorList>
            <person name="Eriksson T."/>
        </authorList>
    </citation>
    <scope>NUCLEOTIDE SEQUENCE</scope>
    <source>
        <strain evidence="2">Stoneville</strain>
        <tissue evidence="2">Whole head</tissue>
    </source>
</reference>
<evidence type="ECO:0000313" key="2">
    <source>
        <dbReference type="EMBL" id="KAH0812951.1"/>
    </source>
</evidence>
<dbReference type="EMBL" id="JABDTM020025687">
    <property type="protein sequence ID" value="KAH0812951.1"/>
    <property type="molecule type" value="Genomic_DNA"/>
</dbReference>
<dbReference type="Proteomes" id="UP000719412">
    <property type="component" value="Unassembled WGS sequence"/>
</dbReference>
<evidence type="ECO:0000256" key="1">
    <source>
        <dbReference type="SAM" id="MobiDB-lite"/>
    </source>
</evidence>
<feature type="region of interest" description="Disordered" evidence="1">
    <location>
        <begin position="168"/>
        <end position="191"/>
    </location>
</feature>
<organism evidence="2 3">
    <name type="scientific">Tenebrio molitor</name>
    <name type="common">Yellow mealworm beetle</name>
    <dbReference type="NCBI Taxonomy" id="7067"/>
    <lineage>
        <taxon>Eukaryota</taxon>
        <taxon>Metazoa</taxon>
        <taxon>Ecdysozoa</taxon>
        <taxon>Arthropoda</taxon>
        <taxon>Hexapoda</taxon>
        <taxon>Insecta</taxon>
        <taxon>Pterygota</taxon>
        <taxon>Neoptera</taxon>
        <taxon>Endopterygota</taxon>
        <taxon>Coleoptera</taxon>
        <taxon>Polyphaga</taxon>
        <taxon>Cucujiformia</taxon>
        <taxon>Tenebrionidae</taxon>
        <taxon>Tenebrio</taxon>
    </lineage>
</organism>
<keyword evidence="3" id="KW-1185">Reference proteome</keyword>
<proteinExistence type="predicted"/>
<protein>
    <submittedName>
        <fullName evidence="2">Uncharacterized protein</fullName>
    </submittedName>
</protein>
<gene>
    <name evidence="2" type="ORF">GEV33_009841</name>
</gene>
<sequence>MAVKILNSIVRGSTIVPNGGALQHCNVTIRSDTIAHRILEMLLTPPRGFAGDGARQDLEILATRKSPVEDRFAGVGPEKKATIYDRTYRVFFATSSVNHRSRGLGLERDLFVVVGALQFNEDFVGRKLCELCRCLAHIPRPDLLQRIRFELWSDRVIDPPLLKGQLPNLDRPVNNGQRRKFGTCSPGNAAS</sequence>
<name>A0A8J6HF19_TENMO</name>
<dbReference type="AlphaFoldDB" id="A0A8J6HF19"/>
<comment type="caution">
    <text evidence="2">The sequence shown here is derived from an EMBL/GenBank/DDBJ whole genome shotgun (WGS) entry which is preliminary data.</text>
</comment>
<accession>A0A8J6HF19</accession>
<reference evidence="2" key="1">
    <citation type="journal article" date="2020" name="J Insects Food Feed">
        <title>The yellow mealworm (Tenebrio molitor) genome: a resource for the emerging insects as food and feed industry.</title>
        <authorList>
            <person name="Eriksson T."/>
            <person name="Andere A."/>
            <person name="Kelstrup H."/>
            <person name="Emery V."/>
            <person name="Picard C."/>
        </authorList>
    </citation>
    <scope>NUCLEOTIDE SEQUENCE</scope>
    <source>
        <strain evidence="2">Stoneville</strain>
        <tissue evidence="2">Whole head</tissue>
    </source>
</reference>
<evidence type="ECO:0000313" key="3">
    <source>
        <dbReference type="Proteomes" id="UP000719412"/>
    </source>
</evidence>